<gene>
    <name evidence="9" type="ORF">X975_26878</name>
</gene>
<dbReference type="Pfam" id="PF00076">
    <property type="entry name" value="RRM_1"/>
    <property type="match status" value="1"/>
</dbReference>
<dbReference type="GO" id="GO:0003729">
    <property type="term" value="F:mRNA binding"/>
    <property type="evidence" value="ECO:0007669"/>
    <property type="project" value="TreeGrafter"/>
</dbReference>
<evidence type="ECO:0000256" key="5">
    <source>
        <dbReference type="SAM" id="MobiDB-lite"/>
    </source>
</evidence>
<evidence type="ECO:0000256" key="3">
    <source>
        <dbReference type="ARBA" id="ARBA00023242"/>
    </source>
</evidence>
<dbReference type="PROSITE" id="PS51939">
    <property type="entry name" value="XRRM"/>
    <property type="match status" value="1"/>
</dbReference>
<dbReference type="GO" id="GO:0005634">
    <property type="term" value="C:nucleus"/>
    <property type="evidence" value="ECO:0007669"/>
    <property type="project" value="UniProtKB-SubCell"/>
</dbReference>
<dbReference type="OMA" id="PEHNEER"/>
<feature type="region of interest" description="Disordered" evidence="5">
    <location>
        <begin position="1"/>
        <end position="20"/>
    </location>
</feature>
<dbReference type="InterPro" id="IPR036390">
    <property type="entry name" value="WH_DNA-bd_sf"/>
</dbReference>
<accession>A0A087UT37</accession>
<dbReference type="InterPro" id="IPR045180">
    <property type="entry name" value="La_dom_prot"/>
</dbReference>
<organism evidence="9 10">
    <name type="scientific">Stegodyphus mimosarum</name>
    <name type="common">African social velvet spider</name>
    <dbReference type="NCBI Taxonomy" id="407821"/>
    <lineage>
        <taxon>Eukaryota</taxon>
        <taxon>Metazoa</taxon>
        <taxon>Ecdysozoa</taxon>
        <taxon>Arthropoda</taxon>
        <taxon>Chelicerata</taxon>
        <taxon>Arachnida</taxon>
        <taxon>Araneae</taxon>
        <taxon>Araneomorphae</taxon>
        <taxon>Entelegynae</taxon>
        <taxon>Eresoidea</taxon>
        <taxon>Eresidae</taxon>
        <taxon>Stegodyphus</taxon>
    </lineage>
</organism>
<dbReference type="STRING" id="407821.A0A087UT37"/>
<feature type="compositionally biased region" description="Basic and acidic residues" evidence="5">
    <location>
        <begin position="396"/>
        <end position="424"/>
    </location>
</feature>
<dbReference type="PRINTS" id="PR00302">
    <property type="entry name" value="LUPUSLA"/>
</dbReference>
<evidence type="ECO:0000259" key="7">
    <source>
        <dbReference type="PROSITE" id="PS50961"/>
    </source>
</evidence>
<dbReference type="InterPro" id="IPR012677">
    <property type="entry name" value="Nucleotide-bd_a/b_plait_sf"/>
</dbReference>
<feature type="compositionally biased region" description="Basic residues" evidence="5">
    <location>
        <begin position="340"/>
        <end position="364"/>
    </location>
</feature>
<dbReference type="InterPro" id="IPR036388">
    <property type="entry name" value="WH-like_DNA-bd_sf"/>
</dbReference>
<dbReference type="PROSITE" id="PS50102">
    <property type="entry name" value="RRM"/>
    <property type="match status" value="1"/>
</dbReference>
<dbReference type="GO" id="GO:0045727">
    <property type="term" value="P:positive regulation of translation"/>
    <property type="evidence" value="ECO:0007669"/>
    <property type="project" value="TreeGrafter"/>
</dbReference>
<evidence type="ECO:0000256" key="2">
    <source>
        <dbReference type="ARBA" id="ARBA00022884"/>
    </source>
</evidence>
<dbReference type="GO" id="GO:0010494">
    <property type="term" value="C:cytoplasmic stress granule"/>
    <property type="evidence" value="ECO:0007669"/>
    <property type="project" value="TreeGrafter"/>
</dbReference>
<dbReference type="CDD" id="cd12291">
    <property type="entry name" value="RRM1_La"/>
    <property type="match status" value="1"/>
</dbReference>
<sequence>MGTETIPNNQEADKADSLESPSELEEKIIRQIEYYFGNYNLSKDKFLREQIKLDNGWVPLETMVKFNRLKILSEDFAVITGALKKSQNQLMEVNEDNTKIRRRVEKPVPEDFSRSEEIDEKTLYVKGFKKTTTLDELLDYFKDHKAEHISMRRRNQGNNRVFKGSVFVTFETKEDAEKFLEAKGTKFCGTELLKEKKKDYFKRKDTFFENLRAEKAKKKAKKAEENETKPDTEVAEPDVVPGCLLKINGLGETSTREDINEALKSYGTIAFYGYFKGNPSGVIRFETPVVAKILENAEEEDGEKKIQIGSCKATISAIEGEDEKEHWKNYAVQRANSRARYAKNQKHSGNKGRFKKNWGKRQRGRNWEDENSEEPNEKKSKTDSSAEVTESNSEEPEQKTKGGDSDKVVESNSKESEQKTKGGDSNKVAESNSKEPAQKKRKAEDSDKVAETNSE</sequence>
<keyword evidence="10" id="KW-1185">Reference proteome</keyword>
<evidence type="ECO:0000256" key="4">
    <source>
        <dbReference type="PROSITE-ProRule" id="PRU00332"/>
    </source>
</evidence>
<dbReference type="SUPFAM" id="SSF54928">
    <property type="entry name" value="RNA-binding domain, RBD"/>
    <property type="match status" value="1"/>
</dbReference>
<feature type="compositionally biased region" description="Basic and acidic residues" evidence="5">
    <location>
        <begin position="375"/>
        <end position="384"/>
    </location>
</feature>
<dbReference type="PROSITE" id="PS50961">
    <property type="entry name" value="HTH_LA"/>
    <property type="match status" value="1"/>
</dbReference>
<feature type="compositionally biased region" description="Polar residues" evidence="5">
    <location>
        <begin position="1"/>
        <end position="10"/>
    </location>
</feature>
<dbReference type="InterPro" id="IPR035979">
    <property type="entry name" value="RBD_domain_sf"/>
</dbReference>
<dbReference type="EMBL" id="KK121469">
    <property type="protein sequence ID" value="KFM80526.1"/>
    <property type="molecule type" value="Genomic_DNA"/>
</dbReference>
<dbReference type="PANTHER" id="PTHR22792">
    <property type="entry name" value="LUPUS LA PROTEIN-RELATED"/>
    <property type="match status" value="1"/>
</dbReference>
<dbReference type="InterPro" id="IPR014886">
    <property type="entry name" value="La_xRRM"/>
</dbReference>
<dbReference type="GO" id="GO:0008033">
    <property type="term" value="P:tRNA processing"/>
    <property type="evidence" value="ECO:0007669"/>
    <property type="project" value="TreeGrafter"/>
</dbReference>
<dbReference type="SMART" id="SM00715">
    <property type="entry name" value="LA"/>
    <property type="match status" value="1"/>
</dbReference>
<dbReference type="OrthoDB" id="439993at2759"/>
<dbReference type="InterPro" id="IPR002344">
    <property type="entry name" value="Lupus_La"/>
</dbReference>
<comment type="subcellular location">
    <subcellularLocation>
        <location evidence="1">Nucleus</location>
    </subcellularLocation>
</comment>
<evidence type="ECO:0000259" key="6">
    <source>
        <dbReference type="PROSITE" id="PS50102"/>
    </source>
</evidence>
<dbReference type="Pfam" id="PF05383">
    <property type="entry name" value="La"/>
    <property type="match status" value="1"/>
</dbReference>
<dbReference type="InterPro" id="IPR000504">
    <property type="entry name" value="RRM_dom"/>
</dbReference>
<dbReference type="Gene3D" id="3.30.70.330">
    <property type="match status" value="2"/>
</dbReference>
<dbReference type="InterPro" id="IPR006630">
    <property type="entry name" value="La_HTH"/>
</dbReference>
<keyword evidence="3" id="KW-0539">Nucleus</keyword>
<name>A0A087UT37_STEMI</name>
<dbReference type="PANTHER" id="PTHR22792:SF166">
    <property type="entry name" value="LUPUS LA PROTEIN HOMOLOG"/>
    <property type="match status" value="1"/>
</dbReference>
<dbReference type="AlphaFoldDB" id="A0A087UT37"/>
<dbReference type="SMART" id="SM00360">
    <property type="entry name" value="RRM"/>
    <property type="match status" value="2"/>
</dbReference>
<protein>
    <submittedName>
        <fullName evidence="9">Lupus La protein</fullName>
    </submittedName>
</protein>
<evidence type="ECO:0000313" key="9">
    <source>
        <dbReference type="EMBL" id="KFM80526.1"/>
    </source>
</evidence>
<dbReference type="GO" id="GO:1990904">
    <property type="term" value="C:ribonucleoprotein complex"/>
    <property type="evidence" value="ECO:0007669"/>
    <property type="project" value="UniProtKB-UniRule"/>
</dbReference>
<dbReference type="Gene3D" id="1.10.10.10">
    <property type="entry name" value="Winged helix-like DNA-binding domain superfamily/Winged helix DNA-binding domain"/>
    <property type="match status" value="1"/>
</dbReference>
<keyword evidence="2 4" id="KW-0694">RNA-binding</keyword>
<feature type="region of interest" description="Disordered" evidence="5">
    <location>
        <begin position="338"/>
        <end position="455"/>
    </location>
</feature>
<proteinExistence type="predicted"/>
<dbReference type="SUPFAM" id="SSF46785">
    <property type="entry name" value="Winged helix' DNA-binding domain"/>
    <property type="match status" value="1"/>
</dbReference>
<dbReference type="Proteomes" id="UP000054359">
    <property type="component" value="Unassembled WGS sequence"/>
</dbReference>
<evidence type="ECO:0000259" key="8">
    <source>
        <dbReference type="PROSITE" id="PS51939"/>
    </source>
</evidence>
<evidence type="ECO:0000256" key="1">
    <source>
        <dbReference type="ARBA" id="ARBA00004123"/>
    </source>
</evidence>
<dbReference type="Pfam" id="PF08777">
    <property type="entry name" value="RRM_3"/>
    <property type="match status" value="1"/>
</dbReference>
<feature type="domain" description="RRM" evidence="6">
    <location>
        <begin position="121"/>
        <end position="199"/>
    </location>
</feature>
<dbReference type="GO" id="GO:0005829">
    <property type="term" value="C:cytosol"/>
    <property type="evidence" value="ECO:0007669"/>
    <property type="project" value="TreeGrafter"/>
</dbReference>
<feature type="non-terminal residue" evidence="9">
    <location>
        <position position="455"/>
    </location>
</feature>
<evidence type="ECO:0000313" key="10">
    <source>
        <dbReference type="Proteomes" id="UP000054359"/>
    </source>
</evidence>
<feature type="domain" description="XRRM" evidence="8">
    <location>
        <begin position="238"/>
        <end position="359"/>
    </location>
</feature>
<feature type="compositionally biased region" description="Basic and acidic residues" evidence="5">
    <location>
        <begin position="432"/>
        <end position="455"/>
    </location>
</feature>
<dbReference type="CDD" id="cd08028">
    <property type="entry name" value="LARP_3"/>
    <property type="match status" value="1"/>
</dbReference>
<reference evidence="9 10" key="1">
    <citation type="submission" date="2013-11" db="EMBL/GenBank/DDBJ databases">
        <title>Genome sequencing of Stegodyphus mimosarum.</title>
        <authorList>
            <person name="Bechsgaard J."/>
        </authorList>
    </citation>
    <scope>NUCLEOTIDE SEQUENCE [LARGE SCALE GENOMIC DNA]</scope>
</reference>
<feature type="domain" description="HTH La-type RNA-binding" evidence="7">
    <location>
        <begin position="18"/>
        <end position="110"/>
    </location>
</feature>